<dbReference type="InterPro" id="IPR002182">
    <property type="entry name" value="NB-ARC"/>
</dbReference>
<dbReference type="GO" id="GO:0007165">
    <property type="term" value="P:signal transduction"/>
    <property type="evidence" value="ECO:0007669"/>
    <property type="project" value="InterPro"/>
</dbReference>
<dbReference type="PANTHER" id="PTHR11017:SF305">
    <property type="entry name" value="TMV RESISTANCE PROTEIN N-LIKE"/>
    <property type="match status" value="1"/>
</dbReference>
<dbReference type="InterPro" id="IPR032675">
    <property type="entry name" value="LRR_dom_sf"/>
</dbReference>
<reference evidence="7" key="1">
    <citation type="journal article" date="2023" name="Mol. Ecol. Resour.">
        <title>Chromosome-level genome assembly of a triploid poplar Populus alba 'Berolinensis'.</title>
        <authorList>
            <person name="Chen S."/>
            <person name="Yu Y."/>
            <person name="Wang X."/>
            <person name="Wang S."/>
            <person name="Zhang T."/>
            <person name="Zhou Y."/>
            <person name="He R."/>
            <person name="Meng N."/>
            <person name="Wang Y."/>
            <person name="Liu W."/>
            <person name="Liu Z."/>
            <person name="Liu J."/>
            <person name="Guo Q."/>
            <person name="Huang H."/>
            <person name="Sederoff R.R."/>
            <person name="Wang G."/>
            <person name="Qu G."/>
            <person name="Chen S."/>
        </authorList>
    </citation>
    <scope>NUCLEOTIDE SEQUENCE</scope>
    <source>
        <strain evidence="7">SC-2020</strain>
    </source>
</reference>
<dbReference type="PROSITE" id="PS50104">
    <property type="entry name" value="TIR"/>
    <property type="match status" value="1"/>
</dbReference>
<feature type="region of interest" description="Disordered" evidence="5">
    <location>
        <begin position="733"/>
        <end position="814"/>
    </location>
</feature>
<protein>
    <recommendedName>
        <fullName evidence="6">TIR domain-containing protein</fullName>
    </recommendedName>
</protein>
<keyword evidence="8" id="KW-1185">Reference proteome</keyword>
<name>A0AAD6Q5J7_9ROSI</name>
<dbReference type="InterPro" id="IPR027417">
    <property type="entry name" value="P-loop_NTPase"/>
</dbReference>
<evidence type="ECO:0000256" key="2">
    <source>
        <dbReference type="ARBA" id="ARBA00022737"/>
    </source>
</evidence>
<dbReference type="GO" id="GO:0006952">
    <property type="term" value="P:defense response"/>
    <property type="evidence" value="ECO:0007669"/>
    <property type="project" value="UniProtKB-KW"/>
</dbReference>
<keyword evidence="2" id="KW-0677">Repeat</keyword>
<evidence type="ECO:0000259" key="6">
    <source>
        <dbReference type="PROSITE" id="PS50104"/>
    </source>
</evidence>
<evidence type="ECO:0000256" key="5">
    <source>
        <dbReference type="SAM" id="MobiDB-lite"/>
    </source>
</evidence>
<dbReference type="InterPro" id="IPR035897">
    <property type="entry name" value="Toll_tir_struct_dom_sf"/>
</dbReference>
<dbReference type="InterPro" id="IPR036390">
    <property type="entry name" value="WH_DNA-bd_sf"/>
</dbReference>
<dbReference type="InterPro" id="IPR058192">
    <property type="entry name" value="WHD_ROQ1-like"/>
</dbReference>
<dbReference type="PRINTS" id="PR00364">
    <property type="entry name" value="DISEASERSIST"/>
</dbReference>
<evidence type="ECO:0000313" key="8">
    <source>
        <dbReference type="Proteomes" id="UP001164929"/>
    </source>
</evidence>
<keyword evidence="4" id="KW-0520">NAD</keyword>
<dbReference type="Pfam" id="PF23282">
    <property type="entry name" value="WHD_ROQ1"/>
    <property type="match status" value="1"/>
</dbReference>
<dbReference type="Gene3D" id="3.40.50.10140">
    <property type="entry name" value="Toll/interleukin-1 receptor homology (TIR) domain"/>
    <property type="match status" value="1"/>
</dbReference>
<dbReference type="Proteomes" id="UP001164929">
    <property type="component" value="Chromosome 11"/>
</dbReference>
<dbReference type="InterPro" id="IPR044974">
    <property type="entry name" value="Disease_R_plants"/>
</dbReference>
<dbReference type="InterPro" id="IPR000157">
    <property type="entry name" value="TIR_dom"/>
</dbReference>
<dbReference type="GO" id="GO:0043531">
    <property type="term" value="F:ADP binding"/>
    <property type="evidence" value="ECO:0007669"/>
    <property type="project" value="InterPro"/>
</dbReference>
<dbReference type="Gene3D" id="3.40.50.300">
    <property type="entry name" value="P-loop containing nucleotide triphosphate hydrolases"/>
    <property type="match status" value="1"/>
</dbReference>
<feature type="compositionally biased region" description="Polar residues" evidence="5">
    <location>
        <begin position="929"/>
        <end position="939"/>
    </location>
</feature>
<feature type="region of interest" description="Disordered" evidence="5">
    <location>
        <begin position="920"/>
        <end position="939"/>
    </location>
</feature>
<keyword evidence="1" id="KW-0433">Leucine-rich repeat</keyword>
<dbReference type="SUPFAM" id="SSF52058">
    <property type="entry name" value="L domain-like"/>
    <property type="match status" value="1"/>
</dbReference>
<dbReference type="SMART" id="SM00255">
    <property type="entry name" value="TIR"/>
    <property type="match status" value="1"/>
</dbReference>
<dbReference type="SUPFAM" id="SSF52540">
    <property type="entry name" value="P-loop containing nucleoside triphosphate hydrolases"/>
    <property type="match status" value="1"/>
</dbReference>
<comment type="caution">
    <text evidence="7">The sequence shown here is derived from an EMBL/GenBank/DDBJ whole genome shotgun (WGS) entry which is preliminary data.</text>
</comment>
<dbReference type="Gene3D" id="1.10.8.430">
    <property type="entry name" value="Helical domain of apoptotic protease-activating factors"/>
    <property type="match status" value="1"/>
</dbReference>
<evidence type="ECO:0000256" key="1">
    <source>
        <dbReference type="ARBA" id="ARBA00022614"/>
    </source>
</evidence>
<evidence type="ECO:0000313" key="7">
    <source>
        <dbReference type="EMBL" id="KAJ6978665.1"/>
    </source>
</evidence>
<keyword evidence="3" id="KW-0611">Plant defense</keyword>
<dbReference type="AlphaFoldDB" id="A0AAD6Q5J7"/>
<dbReference type="Pfam" id="PF01582">
    <property type="entry name" value="TIR"/>
    <property type="match status" value="1"/>
</dbReference>
<accession>A0AAD6Q5J7</accession>
<evidence type="ECO:0000256" key="4">
    <source>
        <dbReference type="ARBA" id="ARBA00023027"/>
    </source>
</evidence>
<gene>
    <name evidence="7" type="ORF">NC653_026954</name>
</gene>
<organism evidence="7 8">
    <name type="scientific">Populus alba x Populus x berolinensis</name>
    <dbReference type="NCBI Taxonomy" id="444605"/>
    <lineage>
        <taxon>Eukaryota</taxon>
        <taxon>Viridiplantae</taxon>
        <taxon>Streptophyta</taxon>
        <taxon>Embryophyta</taxon>
        <taxon>Tracheophyta</taxon>
        <taxon>Spermatophyta</taxon>
        <taxon>Magnoliopsida</taxon>
        <taxon>eudicotyledons</taxon>
        <taxon>Gunneridae</taxon>
        <taxon>Pentapetalae</taxon>
        <taxon>rosids</taxon>
        <taxon>fabids</taxon>
        <taxon>Malpighiales</taxon>
        <taxon>Salicaceae</taxon>
        <taxon>Saliceae</taxon>
        <taxon>Populus</taxon>
    </lineage>
</organism>
<dbReference type="FunFam" id="3.40.50.10140:FF:000007">
    <property type="entry name" value="Disease resistance protein (TIR-NBS-LRR class)"/>
    <property type="match status" value="1"/>
</dbReference>
<dbReference type="PANTHER" id="PTHR11017">
    <property type="entry name" value="LEUCINE-RICH REPEAT-CONTAINING PROTEIN"/>
    <property type="match status" value="1"/>
</dbReference>
<sequence length="939" mass="107031">MAPGKYQVFLSFRGEDTRKNFTDHLYKALVDAGIHTFRDDDEIQRGENICFELQKAIQQSKISIIVFSKDYASSRWCLDELVMIMEHKRNDDCIVLPVFYYVDPSEVRNQTGSFAAAFVEHEKHYKEKMERVNGWRIALKEVADLAGMDLGDGYEAQFVQSIVEKVSKKLDKKMFHVPLHFIGRDPLVNYINSWLQDGSHDAAIAILYGNGGVGKTTIAKSVFNQNIHKFEGKSFLSNFRSKDIVCLQRQLLSDILKKTVDEINDEDEGILKIKDALCCKRTLIVLDDVDKRDQFNKIIGVQNWLCKGSKIIVTTRNKGLFSANDIEGVRCKVEPLDDEKSLELFSWNAFGQADPADGFVEDSWRIVRHCNGLPLAHRVIGSSLSGKGREIWESALQQMEVIPNCEVQKVLQISYDSLDDDYQKGLFLDIACFFNGMDVDDVVTILDGLDKGARFGIDNLIDRCLVEINNDKRLWMHQLVRDMGREIARQESPKCQRIWRHEDAFTILKGTTDAEKLRGLTIDMHALMEDDYAKVVCTNSMVSRKRRRLNFFQQWLSDFSDGGKLQKSLFPILSTDAFRKMPDKLVVLDLSRSCLVNAWKGKLFLPKLKVLDLRHSRDLIRTPDFSGLLALEKLILEDCISLIQIHDSIAYRYSSYVVIEIRNNTSGRSLRHLASVYPVAFARGAREIHSLLHTKLRVGDPTFDNCDDVSISVLPQDATIQVRRIGVRWLHEEEGKDDDDIQSKDEVIKAPNSSDDDDIQSKDEVINAPNSSDDGDIQSKDEVINAPNSSDDDDIQSKDEVINAPNSSDDGDIQSKDEVINAAAKVVIASRIFRNYYCGFHYNPNDDNRNNTKGRFWVFYPSIFPIEFSSKKSELLWLSYWKFGSNDPAFDNGDKFSVSVFTDDPVVQIKRVGLRMLHEEEGTDDDRSSSNTSVFLKRN</sequence>
<dbReference type="SUPFAM" id="SSF46785">
    <property type="entry name" value="Winged helix' DNA-binding domain"/>
    <property type="match status" value="1"/>
</dbReference>
<dbReference type="Gene3D" id="3.80.10.10">
    <property type="entry name" value="Ribonuclease Inhibitor"/>
    <property type="match status" value="1"/>
</dbReference>
<proteinExistence type="predicted"/>
<dbReference type="Pfam" id="PF00931">
    <property type="entry name" value="NB-ARC"/>
    <property type="match status" value="1"/>
</dbReference>
<evidence type="ECO:0000256" key="3">
    <source>
        <dbReference type="ARBA" id="ARBA00022821"/>
    </source>
</evidence>
<dbReference type="InterPro" id="IPR042197">
    <property type="entry name" value="Apaf_helical"/>
</dbReference>
<dbReference type="EMBL" id="JAQIZT010000011">
    <property type="protein sequence ID" value="KAJ6978665.1"/>
    <property type="molecule type" value="Genomic_DNA"/>
</dbReference>
<feature type="domain" description="TIR" evidence="6">
    <location>
        <begin position="4"/>
        <end position="170"/>
    </location>
</feature>
<dbReference type="SUPFAM" id="SSF52200">
    <property type="entry name" value="Toll/Interleukin receptor TIR domain"/>
    <property type="match status" value="1"/>
</dbReference>